<feature type="compositionally biased region" description="Low complexity" evidence="1">
    <location>
        <begin position="201"/>
        <end position="213"/>
    </location>
</feature>
<feature type="transmembrane region" description="Helical" evidence="2">
    <location>
        <begin position="40"/>
        <end position="61"/>
    </location>
</feature>
<organism evidence="4 5">
    <name type="scientific">Hymenobacter guriensis</name>
    <dbReference type="NCBI Taxonomy" id="2793065"/>
    <lineage>
        <taxon>Bacteria</taxon>
        <taxon>Pseudomonadati</taxon>
        <taxon>Bacteroidota</taxon>
        <taxon>Cytophagia</taxon>
        <taxon>Cytophagales</taxon>
        <taxon>Hymenobacteraceae</taxon>
        <taxon>Hymenobacter</taxon>
    </lineage>
</organism>
<dbReference type="InterPro" id="IPR019251">
    <property type="entry name" value="DUF2231_TM"/>
</dbReference>
<feature type="domain" description="DUF2231" evidence="3">
    <location>
        <begin position="7"/>
        <end position="141"/>
    </location>
</feature>
<feature type="transmembrane region" description="Helical" evidence="2">
    <location>
        <begin position="81"/>
        <end position="102"/>
    </location>
</feature>
<keyword evidence="5" id="KW-1185">Reference proteome</keyword>
<name>A0ABS0L6L3_9BACT</name>
<gene>
    <name evidence="4" type="ORF">I5L79_19595</name>
</gene>
<feature type="transmembrane region" description="Helical" evidence="2">
    <location>
        <begin position="109"/>
        <end position="128"/>
    </location>
</feature>
<evidence type="ECO:0000313" key="4">
    <source>
        <dbReference type="EMBL" id="MBG8555757.1"/>
    </source>
</evidence>
<feature type="compositionally biased region" description="Basic and acidic residues" evidence="1">
    <location>
        <begin position="146"/>
        <end position="156"/>
    </location>
</feature>
<dbReference type="Pfam" id="PF09990">
    <property type="entry name" value="DUF2231"/>
    <property type="match status" value="1"/>
</dbReference>
<reference evidence="4 5" key="1">
    <citation type="submission" date="2020-11" db="EMBL/GenBank/DDBJ databases">
        <title>Hymenobacter sp.</title>
        <authorList>
            <person name="Kim M.K."/>
        </authorList>
    </citation>
    <scope>NUCLEOTIDE SEQUENCE [LARGE SCALE GENOMIC DNA]</scope>
    <source>
        <strain evidence="4 5">BT594</strain>
    </source>
</reference>
<evidence type="ECO:0000259" key="3">
    <source>
        <dbReference type="Pfam" id="PF09990"/>
    </source>
</evidence>
<accession>A0ABS0L6L3</accession>
<feature type="region of interest" description="Disordered" evidence="1">
    <location>
        <begin position="146"/>
        <end position="279"/>
    </location>
</feature>
<dbReference type="Proteomes" id="UP000601099">
    <property type="component" value="Unassembled WGS sequence"/>
</dbReference>
<evidence type="ECO:0000256" key="2">
    <source>
        <dbReference type="SAM" id="Phobius"/>
    </source>
</evidence>
<feature type="compositionally biased region" description="Basic and acidic residues" evidence="1">
    <location>
        <begin position="375"/>
        <end position="389"/>
    </location>
</feature>
<comment type="caution">
    <text evidence="4">The sequence shown here is derived from an EMBL/GenBank/DDBJ whole genome shotgun (WGS) entry which is preliminary data.</text>
</comment>
<keyword evidence="2" id="KW-0812">Transmembrane</keyword>
<evidence type="ECO:0000313" key="5">
    <source>
        <dbReference type="Proteomes" id="UP000601099"/>
    </source>
</evidence>
<feature type="transmembrane region" description="Helical" evidence="2">
    <location>
        <begin position="12"/>
        <end position="33"/>
    </location>
</feature>
<dbReference type="RefSeq" id="WP_196956776.1">
    <property type="nucleotide sequence ID" value="NZ_JADWYK010000016.1"/>
</dbReference>
<dbReference type="EMBL" id="JADWYK010000016">
    <property type="protein sequence ID" value="MBG8555757.1"/>
    <property type="molecule type" value="Genomic_DNA"/>
</dbReference>
<evidence type="ECO:0000256" key="1">
    <source>
        <dbReference type="SAM" id="MobiDB-lite"/>
    </source>
</evidence>
<proteinExistence type="predicted"/>
<keyword evidence="2" id="KW-0472">Membrane</keyword>
<sequence>MFEDFPNLHPLVVHLPIVLILLAAALQAVLVFKDWPQVRWIALVVMTGGFAGAVAASTVFHAMPMGLPPKAAAVFAEHEQFASYTTWLSGITLLLAGIGFYFKVQRRAYEVLVLVAAVAAAGALSVAGHRGAQLVYVEGVGPKGNLLDESHGHGDSEAMQNMDMNMDAPDAGAHDEAAGQTEQGHGQKPGHNDDGHDKAAKPAGGQAPGMKGMDMSGSAPKKGNTATPSGAMGDMQMPASQRGNSNKPSGQAGTMQDMPGMNMPAEKTRPSMPAGMDMRRPAGKKQMEAMSGMEGMDNMPGMDRQPARAKKPAKAPASMEGMEGMGNMADMPGMNMNKKSSGARKPASNKAGMNNMSDMPGMKKGQDPSGMGDMKGMDRKGGADMKGMEGMKGMKGMGDSKAMPGMAMPSPMDKFRFQDNNPALNQPKKDN</sequence>
<protein>
    <recommendedName>
        <fullName evidence="3">DUF2231 domain-containing protein</fullName>
    </recommendedName>
</protein>
<feature type="compositionally biased region" description="Polar residues" evidence="1">
    <location>
        <begin position="238"/>
        <end position="254"/>
    </location>
</feature>
<feature type="region of interest" description="Disordered" evidence="1">
    <location>
        <begin position="338"/>
        <end position="431"/>
    </location>
</feature>
<keyword evidence="2" id="KW-1133">Transmembrane helix</keyword>
<feature type="compositionally biased region" description="Basic and acidic residues" evidence="1">
    <location>
        <begin position="190"/>
        <end position="200"/>
    </location>
</feature>